<dbReference type="PANTHER" id="PTHR10067:SF6">
    <property type="entry name" value="PHOSPHATIDYLSERINE DECARBOXYLASE PROENZYME, MITOCHONDRIAL"/>
    <property type="match status" value="1"/>
</dbReference>
<reference evidence="14" key="1">
    <citation type="submission" date="2018-06" db="EMBL/GenBank/DDBJ databases">
        <authorList>
            <person name="Zhirakovskaya E."/>
        </authorList>
    </citation>
    <scope>NUCLEOTIDE SEQUENCE</scope>
</reference>
<evidence type="ECO:0000256" key="1">
    <source>
        <dbReference type="ARBA" id="ARBA00001928"/>
    </source>
</evidence>
<dbReference type="EMBL" id="UOFT01000039">
    <property type="protein sequence ID" value="VAW94607.1"/>
    <property type="molecule type" value="Genomic_DNA"/>
</dbReference>
<dbReference type="HAMAP" id="MF_00662">
    <property type="entry name" value="PS_decarb_PSD_B_type1"/>
    <property type="match status" value="1"/>
</dbReference>
<evidence type="ECO:0000256" key="2">
    <source>
        <dbReference type="ARBA" id="ARBA00005189"/>
    </source>
</evidence>
<evidence type="ECO:0000256" key="9">
    <source>
        <dbReference type="ARBA" id="ARBA00023209"/>
    </source>
</evidence>
<evidence type="ECO:0000313" key="14">
    <source>
        <dbReference type="EMBL" id="VAW94607.1"/>
    </source>
</evidence>
<dbReference type="InterPro" id="IPR033178">
    <property type="entry name" value="PSD_type1_pro"/>
</dbReference>
<sequence length="300" mass="33853">MTINTQSTSIKDRIFALIQLFLPHHFLSGIMYKITRIETLWFKNFIIKKIIEIYDVDMSQAQNENVQDFKNFNDFFTRPLKTNARPIAEGAHSIISPVDGTVSEVGKINNDQIFQAKGISYSLEALVGGSPERAEFYRNGYFATLYLSPRDYHRIHMPISGHLREMVHVPGRLFSVSPSTTRSVAGLFARNERVVAGFSTDAGAMAMILVGAIFVSSMETVWAGTITPPRGKHLRQWSYDTQEPICLERAEEMGRFNMGSTVILLFPENSIEWEQSLVAGKKIQFGEKIGEVVLKEQHTG</sequence>
<dbReference type="InterPro" id="IPR003817">
    <property type="entry name" value="PS_Dcarbxylase"/>
</dbReference>
<dbReference type="UniPathway" id="UPA00558"/>
<comment type="pathway">
    <text evidence="2">Lipid metabolism.</text>
</comment>
<keyword evidence="4" id="KW-1003">Cell membrane</keyword>
<organism evidence="14">
    <name type="scientific">hydrothermal vent metagenome</name>
    <dbReference type="NCBI Taxonomy" id="652676"/>
    <lineage>
        <taxon>unclassified sequences</taxon>
        <taxon>metagenomes</taxon>
        <taxon>ecological metagenomes</taxon>
    </lineage>
</organism>
<evidence type="ECO:0000256" key="7">
    <source>
        <dbReference type="ARBA" id="ARBA00023098"/>
    </source>
</evidence>
<keyword evidence="6" id="KW-0210">Decarboxylase</keyword>
<keyword evidence="5" id="KW-0444">Lipid biosynthesis</keyword>
<accession>A0A3B1A4T7</accession>
<evidence type="ECO:0000256" key="4">
    <source>
        <dbReference type="ARBA" id="ARBA00022475"/>
    </source>
</evidence>
<keyword evidence="10 14" id="KW-0456">Lyase</keyword>
<proteinExistence type="inferred from homology"/>
<dbReference type="AlphaFoldDB" id="A0A3B1A4T7"/>
<evidence type="ECO:0000256" key="8">
    <source>
        <dbReference type="ARBA" id="ARBA00023136"/>
    </source>
</evidence>
<evidence type="ECO:0000256" key="10">
    <source>
        <dbReference type="ARBA" id="ARBA00023239"/>
    </source>
</evidence>
<dbReference type="PANTHER" id="PTHR10067">
    <property type="entry name" value="PHOSPHATIDYLSERINE DECARBOXYLASE"/>
    <property type="match status" value="1"/>
</dbReference>
<keyword evidence="9" id="KW-0594">Phospholipid biosynthesis</keyword>
<dbReference type="EC" id="4.1.1.65" evidence="3"/>
<dbReference type="GO" id="GO:0006646">
    <property type="term" value="P:phosphatidylethanolamine biosynthetic process"/>
    <property type="evidence" value="ECO:0007669"/>
    <property type="project" value="UniProtKB-UniPathway"/>
</dbReference>
<comment type="pathway">
    <text evidence="13">Phospholipid metabolism; phosphatidylethanolamine biosynthesis.</text>
</comment>
<dbReference type="InterPro" id="IPR033177">
    <property type="entry name" value="PSD-B"/>
</dbReference>
<evidence type="ECO:0000256" key="3">
    <source>
        <dbReference type="ARBA" id="ARBA00012243"/>
    </source>
</evidence>
<dbReference type="GO" id="GO:0004609">
    <property type="term" value="F:phosphatidylserine decarboxylase activity"/>
    <property type="evidence" value="ECO:0007669"/>
    <property type="project" value="UniProtKB-EC"/>
</dbReference>
<keyword evidence="7" id="KW-0443">Lipid metabolism</keyword>
<keyword evidence="12" id="KW-0670">Pyruvate</keyword>
<dbReference type="NCBIfam" id="TIGR00163">
    <property type="entry name" value="PS_decarb"/>
    <property type="match status" value="1"/>
</dbReference>
<keyword evidence="8" id="KW-0472">Membrane</keyword>
<protein>
    <recommendedName>
        <fullName evidence="3">phosphatidylserine decarboxylase</fullName>
        <ecNumber evidence="3">4.1.1.65</ecNumber>
    </recommendedName>
</protein>
<evidence type="ECO:0000256" key="11">
    <source>
        <dbReference type="ARBA" id="ARBA00023264"/>
    </source>
</evidence>
<evidence type="ECO:0000256" key="12">
    <source>
        <dbReference type="ARBA" id="ARBA00023317"/>
    </source>
</evidence>
<evidence type="ECO:0000256" key="13">
    <source>
        <dbReference type="ARBA" id="ARBA00024326"/>
    </source>
</evidence>
<gene>
    <name evidence="14" type="ORF">MNBD_GAMMA23-2326</name>
</gene>
<name>A0A3B1A4T7_9ZZZZ</name>
<keyword evidence="11" id="KW-1208">Phospholipid metabolism</keyword>
<dbReference type="Pfam" id="PF02666">
    <property type="entry name" value="PS_Dcarbxylase"/>
    <property type="match status" value="1"/>
</dbReference>
<evidence type="ECO:0000256" key="6">
    <source>
        <dbReference type="ARBA" id="ARBA00022793"/>
    </source>
</evidence>
<comment type="cofactor">
    <cofactor evidence="1">
        <name>pyruvate</name>
        <dbReference type="ChEBI" id="CHEBI:15361"/>
    </cofactor>
</comment>
<evidence type="ECO:0000256" key="5">
    <source>
        <dbReference type="ARBA" id="ARBA00022516"/>
    </source>
</evidence>